<dbReference type="KEGG" id="svp:Pan189_24580"/>
<dbReference type="AlphaFoldDB" id="A0A517R2J6"/>
<dbReference type="EMBL" id="CP036268">
    <property type="protein sequence ID" value="QDT38073.1"/>
    <property type="molecule type" value="Genomic_DNA"/>
</dbReference>
<dbReference type="GO" id="GO:0005886">
    <property type="term" value="C:plasma membrane"/>
    <property type="evidence" value="ECO:0007669"/>
    <property type="project" value="UniProtKB-SubCell"/>
</dbReference>
<proteinExistence type="predicted"/>
<feature type="transmembrane region" description="Helical" evidence="8">
    <location>
        <begin position="171"/>
        <end position="190"/>
    </location>
</feature>
<evidence type="ECO:0000256" key="2">
    <source>
        <dbReference type="ARBA" id="ARBA00022475"/>
    </source>
</evidence>
<keyword evidence="3" id="KW-0328">Glycosyltransferase</keyword>
<name>A0A517R2J6_9PLAN</name>
<evidence type="ECO:0000256" key="6">
    <source>
        <dbReference type="ARBA" id="ARBA00022989"/>
    </source>
</evidence>
<dbReference type="Proteomes" id="UP000317318">
    <property type="component" value="Chromosome"/>
</dbReference>
<gene>
    <name evidence="10" type="ORF">Pan189_24580</name>
</gene>
<dbReference type="OrthoDB" id="232864at2"/>
<feature type="transmembrane region" description="Helical" evidence="8">
    <location>
        <begin position="221"/>
        <end position="238"/>
    </location>
</feature>
<accession>A0A517R2J6</accession>
<feature type="transmembrane region" description="Helical" evidence="8">
    <location>
        <begin position="334"/>
        <end position="357"/>
    </location>
</feature>
<keyword evidence="7 8" id="KW-0472">Membrane</keyword>
<feature type="transmembrane region" description="Helical" evidence="8">
    <location>
        <begin position="391"/>
        <end position="407"/>
    </location>
</feature>
<sequence length="422" mass="45702" precursor="true">MRRLLAHGPLCVLLLVALTLRLVAAVAVDAVVSQTEGRQFLVAGDADGYWRLGGAIVNGSDYAIYDPPRRVHRMPGFPLLLALSRSIAGDSILFARVLLAFVGTAAVGGLYWLALKVVDRRTALAATGLAAISPLFIGQTVLILSETLFAFFMIFAVGFSLDLIRSIKSDASTLICLWNGLLAGFTHAAATFARPTWFPVIGMVAVLAIVNGFGRKKTYGAVVASFVGFSSLFAPWIWRNWIVTGGRIVPTTLWAGPSLYDGLNPEATGASDMRFFDRDRLSAQMSEYEVDQAYRKRAVEYAKSHPLRTATLAVAKQLRFWRPWPAASEVGHPLVAVTVGLFESIVMLAAGLGAWLMRKRIATLAVSLLPVLFFAAVHLVFVGSLRYRVPAEYPLLILSAAGMLAAIDRSRMTLASRAESVS</sequence>
<feature type="transmembrane region" description="Helical" evidence="8">
    <location>
        <begin position="122"/>
        <end position="142"/>
    </location>
</feature>
<keyword evidence="4" id="KW-0808">Transferase</keyword>
<evidence type="ECO:0000256" key="5">
    <source>
        <dbReference type="ARBA" id="ARBA00022692"/>
    </source>
</evidence>
<evidence type="ECO:0000313" key="11">
    <source>
        <dbReference type="Proteomes" id="UP000317318"/>
    </source>
</evidence>
<dbReference type="PANTHER" id="PTHR33908">
    <property type="entry name" value="MANNOSYLTRANSFERASE YKCB-RELATED"/>
    <property type="match status" value="1"/>
</dbReference>
<dbReference type="GO" id="GO:0009103">
    <property type="term" value="P:lipopolysaccharide biosynthetic process"/>
    <property type="evidence" value="ECO:0007669"/>
    <property type="project" value="UniProtKB-ARBA"/>
</dbReference>
<evidence type="ECO:0000256" key="8">
    <source>
        <dbReference type="SAM" id="Phobius"/>
    </source>
</evidence>
<dbReference type="RefSeq" id="WP_145364128.1">
    <property type="nucleotide sequence ID" value="NZ_CP036268.1"/>
</dbReference>
<organism evidence="10 11">
    <name type="scientific">Stratiformator vulcanicus</name>
    <dbReference type="NCBI Taxonomy" id="2527980"/>
    <lineage>
        <taxon>Bacteria</taxon>
        <taxon>Pseudomonadati</taxon>
        <taxon>Planctomycetota</taxon>
        <taxon>Planctomycetia</taxon>
        <taxon>Planctomycetales</taxon>
        <taxon>Planctomycetaceae</taxon>
        <taxon>Stratiformator</taxon>
    </lineage>
</organism>
<keyword evidence="6 8" id="KW-1133">Transmembrane helix</keyword>
<dbReference type="InterPro" id="IPR050297">
    <property type="entry name" value="LipidA_mod_glycosyltrf_83"/>
</dbReference>
<keyword evidence="9" id="KW-0732">Signal</keyword>
<protein>
    <submittedName>
        <fullName evidence="10">Uncharacterized protein</fullName>
    </submittedName>
</protein>
<evidence type="ECO:0000256" key="4">
    <source>
        <dbReference type="ARBA" id="ARBA00022679"/>
    </source>
</evidence>
<feature type="transmembrane region" description="Helical" evidence="8">
    <location>
        <begin position="196"/>
        <end position="214"/>
    </location>
</feature>
<feature type="transmembrane region" description="Helical" evidence="8">
    <location>
        <begin position="364"/>
        <end position="385"/>
    </location>
</feature>
<feature type="chain" id="PRO_5021725468" evidence="9">
    <location>
        <begin position="25"/>
        <end position="422"/>
    </location>
</feature>
<evidence type="ECO:0000313" key="10">
    <source>
        <dbReference type="EMBL" id="QDT38073.1"/>
    </source>
</evidence>
<evidence type="ECO:0000256" key="7">
    <source>
        <dbReference type="ARBA" id="ARBA00023136"/>
    </source>
</evidence>
<feature type="transmembrane region" description="Helical" evidence="8">
    <location>
        <begin position="93"/>
        <end position="115"/>
    </location>
</feature>
<evidence type="ECO:0000256" key="1">
    <source>
        <dbReference type="ARBA" id="ARBA00004651"/>
    </source>
</evidence>
<comment type="subcellular location">
    <subcellularLocation>
        <location evidence="1">Cell membrane</location>
        <topology evidence="1">Multi-pass membrane protein</topology>
    </subcellularLocation>
</comment>
<feature type="transmembrane region" description="Helical" evidence="8">
    <location>
        <begin position="148"/>
        <end position="164"/>
    </location>
</feature>
<evidence type="ECO:0000256" key="9">
    <source>
        <dbReference type="SAM" id="SignalP"/>
    </source>
</evidence>
<dbReference type="PANTHER" id="PTHR33908:SF11">
    <property type="entry name" value="MEMBRANE PROTEIN"/>
    <property type="match status" value="1"/>
</dbReference>
<dbReference type="GO" id="GO:0016763">
    <property type="term" value="F:pentosyltransferase activity"/>
    <property type="evidence" value="ECO:0007669"/>
    <property type="project" value="TreeGrafter"/>
</dbReference>
<feature type="signal peptide" evidence="9">
    <location>
        <begin position="1"/>
        <end position="24"/>
    </location>
</feature>
<reference evidence="10 11" key="1">
    <citation type="submission" date="2019-02" db="EMBL/GenBank/DDBJ databases">
        <title>Deep-cultivation of Planctomycetes and their phenomic and genomic characterization uncovers novel biology.</title>
        <authorList>
            <person name="Wiegand S."/>
            <person name="Jogler M."/>
            <person name="Boedeker C."/>
            <person name="Pinto D."/>
            <person name="Vollmers J."/>
            <person name="Rivas-Marin E."/>
            <person name="Kohn T."/>
            <person name="Peeters S.H."/>
            <person name="Heuer A."/>
            <person name="Rast P."/>
            <person name="Oberbeckmann S."/>
            <person name="Bunk B."/>
            <person name="Jeske O."/>
            <person name="Meyerdierks A."/>
            <person name="Storesund J.E."/>
            <person name="Kallscheuer N."/>
            <person name="Luecker S."/>
            <person name="Lage O.M."/>
            <person name="Pohl T."/>
            <person name="Merkel B.J."/>
            <person name="Hornburger P."/>
            <person name="Mueller R.-W."/>
            <person name="Bruemmer F."/>
            <person name="Labrenz M."/>
            <person name="Spormann A.M."/>
            <person name="Op den Camp H."/>
            <person name="Overmann J."/>
            <person name="Amann R."/>
            <person name="Jetten M.S.M."/>
            <person name="Mascher T."/>
            <person name="Medema M.H."/>
            <person name="Devos D.P."/>
            <person name="Kaster A.-K."/>
            <person name="Ovreas L."/>
            <person name="Rohde M."/>
            <person name="Galperin M.Y."/>
            <person name="Jogler C."/>
        </authorList>
    </citation>
    <scope>NUCLEOTIDE SEQUENCE [LARGE SCALE GENOMIC DNA]</scope>
    <source>
        <strain evidence="10 11">Pan189</strain>
    </source>
</reference>
<keyword evidence="11" id="KW-1185">Reference proteome</keyword>
<keyword evidence="2" id="KW-1003">Cell membrane</keyword>
<keyword evidence="5 8" id="KW-0812">Transmembrane</keyword>
<evidence type="ECO:0000256" key="3">
    <source>
        <dbReference type="ARBA" id="ARBA00022676"/>
    </source>
</evidence>